<evidence type="ECO:0000256" key="7">
    <source>
        <dbReference type="ARBA" id="ARBA00013185"/>
    </source>
</evidence>
<feature type="active site" description="Proton donor" evidence="15">
    <location>
        <position position="219"/>
    </location>
</feature>
<evidence type="ECO:0000256" key="12">
    <source>
        <dbReference type="ARBA" id="ARBA00023235"/>
    </source>
</evidence>
<evidence type="ECO:0000256" key="10">
    <source>
        <dbReference type="ARBA" id="ARBA00022553"/>
    </source>
</evidence>
<feature type="signal peptide" evidence="18">
    <location>
        <begin position="1"/>
        <end position="26"/>
    </location>
</feature>
<dbReference type="RefSeq" id="WP_191163099.1">
    <property type="nucleotide sequence ID" value="NZ_JACWMX010000003.1"/>
</dbReference>
<dbReference type="Pfam" id="PF01263">
    <property type="entry name" value="Aldose_epim"/>
    <property type="match status" value="1"/>
</dbReference>
<evidence type="ECO:0000256" key="8">
    <source>
        <dbReference type="ARBA" id="ARBA00014165"/>
    </source>
</evidence>
<dbReference type="NCBIfam" id="NF008277">
    <property type="entry name" value="PRK11055.1"/>
    <property type="match status" value="1"/>
</dbReference>
<name>A0A926S642_9SPHI</name>
<evidence type="ECO:0000256" key="18">
    <source>
        <dbReference type="SAM" id="SignalP"/>
    </source>
</evidence>
<dbReference type="InterPro" id="IPR015443">
    <property type="entry name" value="Aldose_1-epimerase"/>
</dbReference>
<comment type="cofactor">
    <cofactor evidence="2">
        <name>Ca(2+)</name>
        <dbReference type="ChEBI" id="CHEBI:29108"/>
    </cofactor>
</comment>
<dbReference type="AlphaFoldDB" id="A0A926S642"/>
<evidence type="ECO:0000256" key="11">
    <source>
        <dbReference type="ARBA" id="ARBA00022837"/>
    </source>
</evidence>
<dbReference type="SUPFAM" id="SSF74650">
    <property type="entry name" value="Galactose mutarotase-like"/>
    <property type="match status" value="1"/>
</dbReference>
<evidence type="ECO:0000256" key="14">
    <source>
        <dbReference type="PIRNR" id="PIRNR005096"/>
    </source>
</evidence>
<feature type="binding site" evidence="16">
    <location>
        <position position="291"/>
    </location>
    <ligand>
        <name>beta-D-galactose</name>
        <dbReference type="ChEBI" id="CHEBI:27667"/>
    </ligand>
</feature>
<keyword evidence="9" id="KW-0963">Cytoplasm</keyword>
<feature type="chain" id="PRO_5037310750" description="Aldose 1-epimerase" evidence="18">
    <location>
        <begin position="27"/>
        <end position="391"/>
    </location>
</feature>
<proteinExistence type="inferred from homology"/>
<evidence type="ECO:0000256" key="5">
    <source>
        <dbReference type="ARBA" id="ARBA00006206"/>
    </source>
</evidence>
<dbReference type="InterPro" id="IPR047215">
    <property type="entry name" value="Galactose_mutarotase-like"/>
</dbReference>
<dbReference type="InterPro" id="IPR018052">
    <property type="entry name" value="Ald1_epimerase_CS"/>
</dbReference>
<dbReference type="PANTHER" id="PTHR10091:SF0">
    <property type="entry name" value="GALACTOSE MUTAROTASE"/>
    <property type="match status" value="1"/>
</dbReference>
<evidence type="ECO:0000256" key="6">
    <source>
        <dbReference type="ARBA" id="ARBA00011245"/>
    </source>
</evidence>
<dbReference type="GO" id="GO:0005737">
    <property type="term" value="C:cytoplasm"/>
    <property type="evidence" value="ECO:0007669"/>
    <property type="project" value="UniProtKB-SubCell"/>
</dbReference>
<evidence type="ECO:0000313" key="19">
    <source>
        <dbReference type="EMBL" id="MBD1393371.1"/>
    </source>
</evidence>
<dbReference type="FunFam" id="2.70.98.10:FF:000003">
    <property type="entry name" value="Aldose 1-epimerase"/>
    <property type="match status" value="1"/>
</dbReference>
<dbReference type="GO" id="GO:0033499">
    <property type="term" value="P:galactose catabolic process via UDP-galactose, Leloir pathway"/>
    <property type="evidence" value="ECO:0007669"/>
    <property type="project" value="TreeGrafter"/>
</dbReference>
<comment type="caution">
    <text evidence="19">The sequence shown here is derived from an EMBL/GenBank/DDBJ whole genome shotgun (WGS) entry which is preliminary data.</text>
</comment>
<dbReference type="GO" id="GO:0004034">
    <property type="term" value="F:aldose 1-epimerase activity"/>
    <property type="evidence" value="ECO:0007669"/>
    <property type="project" value="UniProtKB-EC"/>
</dbReference>
<reference evidence="19" key="1">
    <citation type="submission" date="2020-09" db="EMBL/GenBank/DDBJ databases">
        <title>Novel species of Mucilaginibacter isolated from a glacier on the Tibetan Plateau.</title>
        <authorList>
            <person name="Liu Q."/>
            <person name="Xin Y.-H."/>
        </authorList>
    </citation>
    <scope>NUCLEOTIDE SEQUENCE</scope>
    <source>
        <strain evidence="19">ZB1P21</strain>
    </source>
</reference>
<dbReference type="InterPro" id="IPR011013">
    <property type="entry name" value="Gal_mutarotase_sf_dom"/>
</dbReference>
<keyword evidence="20" id="KW-1185">Reference proteome</keyword>
<dbReference type="PROSITE" id="PS51257">
    <property type="entry name" value="PROKAR_LIPOPROTEIN"/>
    <property type="match status" value="1"/>
</dbReference>
<organism evidence="19 20">
    <name type="scientific">Mucilaginibacter glaciei</name>
    <dbReference type="NCBI Taxonomy" id="2772109"/>
    <lineage>
        <taxon>Bacteria</taxon>
        <taxon>Pseudomonadati</taxon>
        <taxon>Bacteroidota</taxon>
        <taxon>Sphingobacteriia</taxon>
        <taxon>Sphingobacteriales</taxon>
        <taxon>Sphingobacteriaceae</taxon>
        <taxon>Mucilaginibacter</taxon>
    </lineage>
</organism>
<evidence type="ECO:0000256" key="9">
    <source>
        <dbReference type="ARBA" id="ARBA00022490"/>
    </source>
</evidence>
<feature type="binding site" evidence="17">
    <location>
        <begin position="123"/>
        <end position="124"/>
    </location>
    <ligand>
        <name>beta-D-galactose</name>
        <dbReference type="ChEBI" id="CHEBI:27667"/>
    </ligand>
</feature>
<comment type="pathway">
    <text evidence="4 14">Carbohydrate metabolism; hexose metabolism.</text>
</comment>
<dbReference type="GO" id="GO:0006006">
    <property type="term" value="P:glucose metabolic process"/>
    <property type="evidence" value="ECO:0007669"/>
    <property type="project" value="TreeGrafter"/>
</dbReference>
<comment type="catalytic activity">
    <reaction evidence="1 14">
        <text>alpha-D-glucose = beta-D-glucose</text>
        <dbReference type="Rhea" id="RHEA:10264"/>
        <dbReference type="ChEBI" id="CHEBI:15903"/>
        <dbReference type="ChEBI" id="CHEBI:17925"/>
        <dbReference type="EC" id="5.1.3.3"/>
    </reaction>
</comment>
<dbReference type="EC" id="5.1.3.3" evidence="7 14"/>
<dbReference type="GO" id="GO:0030246">
    <property type="term" value="F:carbohydrate binding"/>
    <property type="evidence" value="ECO:0007669"/>
    <property type="project" value="InterPro"/>
</dbReference>
<feature type="binding site" evidence="17">
    <location>
        <begin position="219"/>
        <end position="221"/>
    </location>
    <ligand>
        <name>beta-D-galactose</name>
        <dbReference type="ChEBI" id="CHEBI:27667"/>
    </ligand>
</feature>
<keyword evidence="13 14" id="KW-0119">Carbohydrate metabolism</keyword>
<dbReference type="PANTHER" id="PTHR10091">
    <property type="entry name" value="ALDOSE-1-EPIMERASE"/>
    <property type="match status" value="1"/>
</dbReference>
<evidence type="ECO:0000313" key="20">
    <source>
        <dbReference type="Proteomes" id="UP000619078"/>
    </source>
</evidence>
<dbReference type="PIRSF" id="PIRSF005096">
    <property type="entry name" value="GALM"/>
    <property type="match status" value="1"/>
</dbReference>
<accession>A0A926S642</accession>
<evidence type="ECO:0000256" key="17">
    <source>
        <dbReference type="PIRSR" id="PIRSR005096-3"/>
    </source>
</evidence>
<keyword evidence="18" id="KW-0732">Signal</keyword>
<dbReference type="PROSITE" id="PS00545">
    <property type="entry name" value="ALDOSE_1_EPIMERASE"/>
    <property type="match status" value="1"/>
</dbReference>
<dbReference type="Gene3D" id="2.70.98.10">
    <property type="match status" value="1"/>
</dbReference>
<comment type="subcellular location">
    <subcellularLocation>
        <location evidence="3">Cytoplasm</location>
    </subcellularLocation>
</comment>
<evidence type="ECO:0000256" key="3">
    <source>
        <dbReference type="ARBA" id="ARBA00004496"/>
    </source>
</evidence>
<evidence type="ECO:0000256" key="2">
    <source>
        <dbReference type="ARBA" id="ARBA00001913"/>
    </source>
</evidence>
<evidence type="ECO:0000256" key="15">
    <source>
        <dbReference type="PIRSR" id="PIRSR005096-1"/>
    </source>
</evidence>
<evidence type="ECO:0000256" key="13">
    <source>
        <dbReference type="ARBA" id="ARBA00023277"/>
    </source>
</evidence>
<keyword evidence="11" id="KW-0106">Calcium</keyword>
<gene>
    <name evidence="19" type="ORF">IDJ76_09695</name>
</gene>
<comment type="subunit">
    <text evidence="6">Monomer.</text>
</comment>
<evidence type="ECO:0000256" key="16">
    <source>
        <dbReference type="PIRSR" id="PIRSR005096-2"/>
    </source>
</evidence>
<sequence length="391" mass="41959">MRTKNYSCEFFIVCALAFSTACNSPAAKNESQADSATARTAPAAPASKNFEAEVNGKQVRLYTLTNKAGASARITNYGGRIVSLMVPDKTGKLVDVVLGYDNVQTYRKPKEPFLGAIIGRYGNRIAKGKFTLGGKAYQADINDGVNTLHGGFKGFYAQVFDAVQDGQTLNLSYTSSDGEGGYPGKLVVKVAYTLTDDNALKIVYTATTNKETVINLTNHAYFNLNGEGNPSILDNNLVINATGFTPVDTTLIPTGKIQPVKGTPFDFTTAKPIGKDIEAKDTQLSNGKGYDHNFVLDKNDGTKPVAVVSSPLTGITMEIYTTEPGLQFYSGNFLTGATHDGKGGKAYGLRSAFCLETQHFPDSPNQPSFPSTVLKPGATYRTSTTYKFTVK</sequence>
<keyword evidence="10" id="KW-0597">Phosphoprotein</keyword>
<dbReference type="InterPro" id="IPR008183">
    <property type="entry name" value="Aldose_1/G6P_1-epimerase"/>
</dbReference>
<evidence type="ECO:0000256" key="1">
    <source>
        <dbReference type="ARBA" id="ARBA00001614"/>
    </source>
</evidence>
<evidence type="ECO:0000256" key="4">
    <source>
        <dbReference type="ARBA" id="ARBA00005028"/>
    </source>
</evidence>
<dbReference type="CDD" id="cd09019">
    <property type="entry name" value="galactose_mutarotase_like"/>
    <property type="match status" value="1"/>
</dbReference>
<comment type="similarity">
    <text evidence="5 14">Belongs to the aldose epimerase family.</text>
</comment>
<dbReference type="Proteomes" id="UP000619078">
    <property type="component" value="Unassembled WGS sequence"/>
</dbReference>
<keyword evidence="12 14" id="KW-0413">Isomerase</keyword>
<dbReference type="EMBL" id="JACWMX010000003">
    <property type="protein sequence ID" value="MBD1393371.1"/>
    <property type="molecule type" value="Genomic_DNA"/>
</dbReference>
<feature type="active site" description="Proton acceptor" evidence="15">
    <location>
        <position position="356"/>
    </location>
</feature>
<protein>
    <recommendedName>
        <fullName evidence="8 14">Aldose 1-epimerase</fullName>
        <ecNumber evidence="7 14">5.1.3.3</ecNumber>
    </recommendedName>
</protein>
<dbReference type="InterPro" id="IPR014718">
    <property type="entry name" value="GH-type_carb-bd"/>
</dbReference>